<feature type="transmembrane region" description="Helical" evidence="1">
    <location>
        <begin position="459"/>
        <end position="476"/>
    </location>
</feature>
<keyword evidence="3" id="KW-1185">Reference proteome</keyword>
<evidence type="ECO:0000313" key="3">
    <source>
        <dbReference type="Proteomes" id="UP001319200"/>
    </source>
</evidence>
<feature type="transmembrane region" description="Helical" evidence="1">
    <location>
        <begin position="135"/>
        <end position="156"/>
    </location>
</feature>
<feature type="transmembrane region" description="Helical" evidence="1">
    <location>
        <begin position="522"/>
        <end position="541"/>
    </location>
</feature>
<feature type="transmembrane region" description="Helical" evidence="1">
    <location>
        <begin position="382"/>
        <end position="400"/>
    </location>
</feature>
<reference evidence="2 3" key="1">
    <citation type="submission" date="2021-05" db="EMBL/GenBank/DDBJ databases">
        <title>A Polyphasic approach of four new species of the genus Ohtaekwangia: Ohtaekwangia histidinii sp. nov., Ohtaekwangia cretensis sp. nov., Ohtaekwangia indiensis sp. nov., Ohtaekwangia reichenbachii sp. nov. from diverse environment.</title>
        <authorList>
            <person name="Octaviana S."/>
        </authorList>
    </citation>
    <scope>NUCLEOTIDE SEQUENCE [LARGE SCALE GENOMIC DNA]</scope>
    <source>
        <strain evidence="2 3">PWU4</strain>
    </source>
</reference>
<gene>
    <name evidence="2" type="ORF">KK083_16415</name>
</gene>
<feature type="transmembrane region" description="Helical" evidence="1">
    <location>
        <begin position="345"/>
        <end position="362"/>
    </location>
</feature>
<feature type="transmembrane region" description="Helical" evidence="1">
    <location>
        <begin position="261"/>
        <end position="281"/>
    </location>
</feature>
<dbReference type="RefSeq" id="WP_254164667.1">
    <property type="nucleotide sequence ID" value="NZ_JAHESF010000015.1"/>
</dbReference>
<feature type="transmembrane region" description="Helical" evidence="1">
    <location>
        <begin position="496"/>
        <end position="516"/>
    </location>
</feature>
<keyword evidence="1" id="KW-1133">Transmembrane helix</keyword>
<keyword evidence="1" id="KW-0812">Transmembrane</keyword>
<sequence>MNDILLKVLDLLRGLYKLMGVNYPQLRAIVSIKLTMDNRRQVISYRKKENKEPANTFLMTMFFYALFGGFIALGLYGVSSFMLAMVVFFSYIMVMVAMTLITDFSSILLDTSDNTIILPRPVDSRTLFIARTTHIFLYLSQITIGLSAFPALVVLLKYGFVMLLLFIVATTLAVITAVFITNAFYLLILQYASEERLKNVINYFQIVMAVAIMGGYQLMPRIAGRLNLEDYVFEFKWWSFLAPPVWMAGALETWHLKTTDAAHLILTVFAITLPVLGFYVVNKYLAPAFTRKLGVMGVETKTTEAKSTKAGWGMRIAPLITRNRLEQAAFELISRVVGRDRKIKLKVYPSFGYILVFGFIFMFRDQGGFTNAWHNLPDTQSYLFLIYLSFMILQVALYEIPYSDDFKASWIYFSSPLETPGDILAGTVKALFVRLFLPGYMVISLVIGVVWGWKVLGDIVFGLLNNLLMLLILVLINRRYLPLSVAPNARNQAGSFIRGLIVLILAGALGLTHYLLAKSPALLMAAIPVQALVVYWLFNLYRKTGWRQLTL</sequence>
<evidence type="ECO:0000313" key="2">
    <source>
        <dbReference type="EMBL" id="MBT1698476.1"/>
    </source>
</evidence>
<feature type="transmembrane region" description="Helical" evidence="1">
    <location>
        <begin position="431"/>
        <end position="453"/>
    </location>
</feature>
<protein>
    <submittedName>
        <fullName evidence="2">Uncharacterized protein</fullName>
    </submittedName>
</protein>
<name>A0AAP2DLB9_9BACT</name>
<accession>A0AAP2DLB9</accession>
<keyword evidence="1" id="KW-0472">Membrane</keyword>
<comment type="caution">
    <text evidence="2">The sequence shown here is derived from an EMBL/GenBank/DDBJ whole genome shotgun (WGS) entry which is preliminary data.</text>
</comment>
<feature type="transmembrane region" description="Helical" evidence="1">
    <location>
        <begin position="200"/>
        <end position="219"/>
    </location>
</feature>
<feature type="transmembrane region" description="Helical" evidence="1">
    <location>
        <begin position="162"/>
        <end position="188"/>
    </location>
</feature>
<feature type="transmembrane region" description="Helical" evidence="1">
    <location>
        <begin position="81"/>
        <end position="101"/>
    </location>
</feature>
<proteinExistence type="predicted"/>
<evidence type="ECO:0000256" key="1">
    <source>
        <dbReference type="SAM" id="Phobius"/>
    </source>
</evidence>
<dbReference type="Proteomes" id="UP001319200">
    <property type="component" value="Unassembled WGS sequence"/>
</dbReference>
<feature type="transmembrane region" description="Helical" evidence="1">
    <location>
        <begin position="56"/>
        <end position="75"/>
    </location>
</feature>
<dbReference type="EMBL" id="JAHESF010000015">
    <property type="protein sequence ID" value="MBT1698476.1"/>
    <property type="molecule type" value="Genomic_DNA"/>
</dbReference>
<organism evidence="2 3">
    <name type="scientific">Chryseosolibacter histidini</name>
    <dbReference type="NCBI Taxonomy" id="2782349"/>
    <lineage>
        <taxon>Bacteria</taxon>
        <taxon>Pseudomonadati</taxon>
        <taxon>Bacteroidota</taxon>
        <taxon>Cytophagia</taxon>
        <taxon>Cytophagales</taxon>
        <taxon>Chryseotaleaceae</taxon>
        <taxon>Chryseosolibacter</taxon>
    </lineage>
</organism>
<dbReference type="AlphaFoldDB" id="A0AAP2DLB9"/>